<dbReference type="SUPFAM" id="SSF48334">
    <property type="entry name" value="DNA repair protein MutS, domain III"/>
    <property type="match status" value="1"/>
</dbReference>
<dbReference type="AlphaFoldDB" id="A0ABD5S7B4"/>
<feature type="coiled-coil region" evidence="1">
    <location>
        <begin position="107"/>
        <end position="141"/>
    </location>
</feature>
<dbReference type="InterPro" id="IPR007696">
    <property type="entry name" value="DNA_mismatch_repair_MutS_core"/>
</dbReference>
<feature type="non-terminal residue" evidence="4">
    <location>
        <position position="173"/>
    </location>
</feature>
<dbReference type="InterPro" id="IPR045076">
    <property type="entry name" value="MutS"/>
</dbReference>
<keyword evidence="5" id="KW-1185">Reference proteome</keyword>
<organism evidence="4 5">
    <name type="scientific">Halobium palmae</name>
    <dbReference type="NCBI Taxonomy" id="1776492"/>
    <lineage>
        <taxon>Archaea</taxon>
        <taxon>Methanobacteriati</taxon>
        <taxon>Methanobacteriota</taxon>
        <taxon>Stenosarchaea group</taxon>
        <taxon>Halobacteria</taxon>
        <taxon>Halobacteriales</taxon>
        <taxon>Haloferacaceae</taxon>
        <taxon>Halobium</taxon>
    </lineage>
</organism>
<dbReference type="Gene3D" id="1.10.1420.10">
    <property type="match status" value="1"/>
</dbReference>
<protein>
    <submittedName>
        <fullName evidence="4">DNA mismatch repair protein MutS</fullName>
    </submittedName>
</protein>
<dbReference type="EMBL" id="JBHSWU010001559">
    <property type="protein sequence ID" value="MFC6726973.1"/>
    <property type="molecule type" value="Genomic_DNA"/>
</dbReference>
<dbReference type="InterPro" id="IPR007861">
    <property type="entry name" value="DNA_mismatch_repair_MutS_clamp"/>
</dbReference>
<feature type="non-terminal residue" evidence="4">
    <location>
        <position position="1"/>
    </location>
</feature>
<name>A0ABD5S7B4_9EURY</name>
<feature type="domain" description="DNA mismatch repair protein MutS clamp" evidence="2">
    <location>
        <begin position="43"/>
        <end position="133"/>
    </location>
</feature>
<reference evidence="4 5" key="1">
    <citation type="journal article" date="2019" name="Int. J. Syst. Evol. Microbiol.">
        <title>The Global Catalogue of Microorganisms (GCM) 10K type strain sequencing project: providing services to taxonomists for standard genome sequencing and annotation.</title>
        <authorList>
            <consortium name="The Broad Institute Genomics Platform"/>
            <consortium name="The Broad Institute Genome Sequencing Center for Infectious Disease"/>
            <person name="Wu L."/>
            <person name="Ma J."/>
        </authorList>
    </citation>
    <scope>NUCLEOTIDE SEQUENCE [LARGE SCALE GENOMIC DNA]</scope>
    <source>
        <strain evidence="4 5">NBRC 111368</strain>
    </source>
</reference>
<evidence type="ECO:0000259" key="3">
    <source>
        <dbReference type="Pfam" id="PF05192"/>
    </source>
</evidence>
<evidence type="ECO:0000313" key="5">
    <source>
        <dbReference type="Proteomes" id="UP001596328"/>
    </source>
</evidence>
<accession>A0ABD5S7B4</accession>
<dbReference type="InterPro" id="IPR036187">
    <property type="entry name" value="DNA_mismatch_repair_MutS_sf"/>
</dbReference>
<comment type="caution">
    <text evidence="4">The sequence shown here is derived from an EMBL/GenBank/DDBJ whole genome shotgun (WGS) entry which is preliminary data.</text>
</comment>
<evidence type="ECO:0000313" key="4">
    <source>
        <dbReference type="EMBL" id="MFC6726973.1"/>
    </source>
</evidence>
<gene>
    <name evidence="4" type="ORF">ACFQE1_21850</name>
</gene>
<proteinExistence type="predicted"/>
<keyword evidence="1" id="KW-0175">Coiled coil</keyword>
<dbReference type="Proteomes" id="UP001596328">
    <property type="component" value="Unassembled WGS sequence"/>
</dbReference>
<evidence type="ECO:0000259" key="2">
    <source>
        <dbReference type="Pfam" id="PF05190"/>
    </source>
</evidence>
<dbReference type="PANTHER" id="PTHR11361:SF34">
    <property type="entry name" value="DNA MISMATCH REPAIR PROTEIN MSH1, MITOCHONDRIAL"/>
    <property type="match status" value="1"/>
</dbReference>
<sequence>SPLADVVERPDREAAAALRDELDEALADDPPKTIRQGGMFRRGYDDELDGLIERHDAALEWLDTLAEREKNEYGLSHVSVDRNKTDGYYIQVGKSAADGVPEHYREIKTLKNSKRFVTDDLEEREREVLRLEDARADLEYDLFCELRDRVAERAELLQDVGRTVAEVDALVSN</sequence>
<dbReference type="Pfam" id="PF05190">
    <property type="entry name" value="MutS_IV"/>
    <property type="match status" value="1"/>
</dbReference>
<feature type="domain" description="DNA mismatch repair protein MutS core" evidence="3">
    <location>
        <begin position="15"/>
        <end position="172"/>
    </location>
</feature>
<dbReference type="PANTHER" id="PTHR11361">
    <property type="entry name" value="DNA MISMATCH REPAIR PROTEIN MUTS FAMILY MEMBER"/>
    <property type="match status" value="1"/>
</dbReference>
<dbReference type="Pfam" id="PF05192">
    <property type="entry name" value="MutS_III"/>
    <property type="match status" value="1"/>
</dbReference>
<evidence type="ECO:0000256" key="1">
    <source>
        <dbReference type="SAM" id="Coils"/>
    </source>
</evidence>